<organism evidence="6 7">
    <name type="scientific">Roseburia lenta</name>
    <dbReference type="NCBI Taxonomy" id="2763061"/>
    <lineage>
        <taxon>Bacteria</taxon>
        <taxon>Bacillati</taxon>
        <taxon>Bacillota</taxon>
        <taxon>Clostridia</taxon>
        <taxon>Lachnospirales</taxon>
        <taxon>Lachnospiraceae</taxon>
        <taxon>Roseburia</taxon>
    </lineage>
</organism>
<evidence type="ECO:0000256" key="4">
    <source>
        <dbReference type="ARBA" id="ARBA00023163"/>
    </source>
</evidence>
<dbReference type="PANTHER" id="PTHR30126">
    <property type="entry name" value="HTH-TYPE TRANSCRIPTIONAL REGULATOR"/>
    <property type="match status" value="1"/>
</dbReference>
<comment type="caution">
    <text evidence="6">The sequence shown here is derived from an EMBL/GenBank/DDBJ whole genome shotgun (WGS) entry which is preliminary data.</text>
</comment>
<dbReference type="CDD" id="cd05466">
    <property type="entry name" value="PBP2_LTTR_substrate"/>
    <property type="match status" value="1"/>
</dbReference>
<dbReference type="Gene3D" id="1.10.10.10">
    <property type="entry name" value="Winged helix-like DNA-binding domain superfamily/Winged helix DNA-binding domain"/>
    <property type="match status" value="1"/>
</dbReference>
<keyword evidence="3" id="KW-0238">DNA-binding</keyword>
<keyword evidence="2" id="KW-0805">Transcription regulation</keyword>
<dbReference type="SUPFAM" id="SSF46785">
    <property type="entry name" value="Winged helix' DNA-binding domain"/>
    <property type="match status" value="1"/>
</dbReference>
<gene>
    <name evidence="6" type="ORF">H8R94_10850</name>
</gene>
<dbReference type="Pfam" id="PF03466">
    <property type="entry name" value="LysR_substrate"/>
    <property type="match status" value="1"/>
</dbReference>
<keyword evidence="7" id="KW-1185">Reference proteome</keyword>
<dbReference type="RefSeq" id="WP_186854647.1">
    <property type="nucleotide sequence ID" value="NZ_JACOPG010000004.1"/>
</dbReference>
<dbReference type="InterPro" id="IPR036390">
    <property type="entry name" value="WH_DNA-bd_sf"/>
</dbReference>
<dbReference type="PROSITE" id="PS50931">
    <property type="entry name" value="HTH_LYSR"/>
    <property type="match status" value="1"/>
</dbReference>
<proteinExistence type="inferred from homology"/>
<reference evidence="6 7" key="1">
    <citation type="submission" date="2020-08" db="EMBL/GenBank/DDBJ databases">
        <title>Genome public.</title>
        <authorList>
            <person name="Liu C."/>
            <person name="Sun Q."/>
        </authorList>
    </citation>
    <scope>NUCLEOTIDE SEQUENCE [LARGE SCALE GENOMIC DNA]</scope>
    <source>
        <strain evidence="6 7">NSJ-9</strain>
    </source>
</reference>
<dbReference type="InterPro" id="IPR005119">
    <property type="entry name" value="LysR_subst-bd"/>
</dbReference>
<sequence length="295" mass="33330">MNNPLSAYHIFYEVAKAGSFSKATNQLYISQPAISKSIQKLEDALHTRLFLRNSKGVRLTPEGQLLFQHLDTAFSAITSAETKLETLTRTDGGTLHIGVSTTLCKYLLLPYLSAFIREHPQINIRIRCQSSNETLKMLADDAIDIGLVGMPEHKTGFIYENLVEIEDIFVATSTYMSHLPQDMTSTREILEASTLMLLDKNNMTRQYIDDYLARNQIQTKDYIEISNMDLLIEFAKIGVGVACVIKNFVQEELADGQLQQIPLDIPIHKRDVGFAYKKTHLQNDALSCFLDFCRG</sequence>
<dbReference type="PANTHER" id="PTHR30126:SF64">
    <property type="entry name" value="HTH-TYPE TRANSCRIPTIONAL REGULATOR CITR"/>
    <property type="match status" value="1"/>
</dbReference>
<feature type="domain" description="HTH lysR-type" evidence="5">
    <location>
        <begin position="9"/>
        <end position="60"/>
    </location>
</feature>
<dbReference type="SUPFAM" id="SSF53850">
    <property type="entry name" value="Periplasmic binding protein-like II"/>
    <property type="match status" value="1"/>
</dbReference>
<evidence type="ECO:0000259" key="5">
    <source>
        <dbReference type="PROSITE" id="PS50931"/>
    </source>
</evidence>
<dbReference type="Proteomes" id="UP000643810">
    <property type="component" value="Unassembled WGS sequence"/>
</dbReference>
<protein>
    <submittedName>
        <fullName evidence="6">LysR family transcriptional regulator</fullName>
    </submittedName>
</protein>
<accession>A0ABR7GII7</accession>
<keyword evidence="4" id="KW-0804">Transcription</keyword>
<comment type="similarity">
    <text evidence="1">Belongs to the LysR transcriptional regulatory family.</text>
</comment>
<dbReference type="Gene3D" id="3.40.190.290">
    <property type="match status" value="1"/>
</dbReference>
<evidence type="ECO:0000256" key="1">
    <source>
        <dbReference type="ARBA" id="ARBA00009437"/>
    </source>
</evidence>
<evidence type="ECO:0000256" key="3">
    <source>
        <dbReference type="ARBA" id="ARBA00023125"/>
    </source>
</evidence>
<evidence type="ECO:0000313" key="7">
    <source>
        <dbReference type="Proteomes" id="UP000643810"/>
    </source>
</evidence>
<name>A0ABR7GII7_9FIRM</name>
<dbReference type="EMBL" id="JACOPG010000004">
    <property type="protein sequence ID" value="MBC5687095.1"/>
    <property type="molecule type" value="Genomic_DNA"/>
</dbReference>
<dbReference type="InterPro" id="IPR036388">
    <property type="entry name" value="WH-like_DNA-bd_sf"/>
</dbReference>
<dbReference type="Pfam" id="PF00126">
    <property type="entry name" value="HTH_1"/>
    <property type="match status" value="1"/>
</dbReference>
<evidence type="ECO:0000313" key="6">
    <source>
        <dbReference type="EMBL" id="MBC5687095.1"/>
    </source>
</evidence>
<dbReference type="PRINTS" id="PR00039">
    <property type="entry name" value="HTHLYSR"/>
</dbReference>
<dbReference type="InterPro" id="IPR000847">
    <property type="entry name" value="LysR_HTH_N"/>
</dbReference>
<evidence type="ECO:0000256" key="2">
    <source>
        <dbReference type="ARBA" id="ARBA00023015"/>
    </source>
</evidence>